<name>A0A1B1LRG8_VIBPH</name>
<dbReference type="RefSeq" id="WP_154715393.1">
    <property type="nucleotide sequence ID" value="NZ_JAESOU010000012.1"/>
</dbReference>
<protein>
    <submittedName>
        <fullName evidence="1">Uncharacterized protein</fullName>
    </submittedName>
</protein>
<accession>A0A1B1LRG8</accession>
<dbReference type="EMBL" id="KU356480">
    <property type="protein sequence ID" value="ANS55648.1"/>
    <property type="molecule type" value="Genomic_DNA"/>
</dbReference>
<sequence length="251" mass="28395">MAVLPKAERLALLAQSTYGSGTGSNSKTASKQRRTGFRQVSAKQLPQHGNLSLVEFNDLTAQQEKIETNPHKQEIIRLDARPDLISKDREHYEQTLFFDYVFERYPEYYNFLAATPNGGFRRKGERFRLCAEGQKAGWPDCQFACPKLGFHGLYIEFKRPVESYRSISEARNALKPHQLATLRMLLSQGYAAKVAYGSLEAIAIFESYIGVGGDYDNVVLFCPKSVLKPPEPGEVLELKRNAYEILEAEYA</sequence>
<proteinExistence type="predicted"/>
<dbReference type="InterPro" id="IPR011856">
    <property type="entry name" value="tRNA_endonuc-like_dom_sf"/>
</dbReference>
<keyword evidence="1" id="KW-0614">Plasmid</keyword>
<evidence type="ECO:0000313" key="1">
    <source>
        <dbReference type="EMBL" id="ANS55648.1"/>
    </source>
</evidence>
<dbReference type="Gene3D" id="3.40.1350.10">
    <property type="match status" value="1"/>
</dbReference>
<geneLocation type="plasmid" evidence="1">
    <name>pVPS92-VEB</name>
</geneLocation>
<reference evidence="1" key="1">
    <citation type="journal article" date="2016" name="Antimicrob. Agents Chemother.">
        <title>Genetic Characterization of a blaVEB-2-carrying plasmid in Vibrio parahaemolyticus.</title>
        <authorList>
            <person name="Li R."/>
            <person name="Ye L."/>
            <person name="Zheng Z."/>
            <person name="Chan E.W."/>
            <person name="Chen S."/>
        </authorList>
    </citation>
    <scope>NUCLEOTIDE SEQUENCE</scope>
    <source>
        <strain evidence="1">VPS92</strain>
        <plasmid evidence="1">pVPS92-VEB</plasmid>
    </source>
</reference>
<dbReference type="AlphaFoldDB" id="A0A1B1LRG8"/>
<organism evidence="1">
    <name type="scientific">Vibrio parahaemolyticus</name>
    <dbReference type="NCBI Taxonomy" id="670"/>
    <lineage>
        <taxon>Bacteria</taxon>
        <taxon>Pseudomonadati</taxon>
        <taxon>Pseudomonadota</taxon>
        <taxon>Gammaproteobacteria</taxon>
        <taxon>Vibrionales</taxon>
        <taxon>Vibrionaceae</taxon>
        <taxon>Vibrio</taxon>
    </lineage>
</organism>
<dbReference type="GO" id="GO:0003676">
    <property type="term" value="F:nucleic acid binding"/>
    <property type="evidence" value="ECO:0007669"/>
    <property type="project" value="InterPro"/>
</dbReference>